<dbReference type="Gene3D" id="2.60.120.260">
    <property type="entry name" value="Galactose-binding domain-like"/>
    <property type="match status" value="1"/>
</dbReference>
<dbReference type="OrthoDB" id="4320at10239"/>
<protein>
    <recommendedName>
        <fullName evidence="3">Minor tail protein</fullName>
    </recommendedName>
</protein>
<dbReference type="RefSeq" id="NP_818573.1">
    <property type="nucleotide sequence ID" value="NC_004689.1"/>
</dbReference>
<organism evidence="1 2">
    <name type="scientific">Mycobacterium phage Barnyard</name>
    <dbReference type="NCBI Taxonomy" id="205880"/>
    <lineage>
        <taxon>Viruses</taxon>
        <taxon>Duplodnaviria</taxon>
        <taxon>Heunggongvirae</taxon>
        <taxon>Uroviricota</taxon>
        <taxon>Caudoviricetes</taxon>
        <taxon>Barnyardvirus</taxon>
        <taxon>Barnyardvirus barnyard</taxon>
    </lineage>
</organism>
<dbReference type="KEGG" id="vg:1260286"/>
<evidence type="ECO:0008006" key="3">
    <source>
        <dbReference type="Google" id="ProtNLM"/>
    </source>
</evidence>
<dbReference type="EMBL" id="AY129339">
    <property type="protein sequence ID" value="AAN02089.1"/>
    <property type="molecule type" value="Genomic_DNA"/>
</dbReference>
<reference evidence="1 2" key="1">
    <citation type="journal article" date="2003" name="Cell">
        <title>Origins of highly mosaic mycobacteriophage genomes.</title>
        <authorList>
            <person name="Pedulla M.L."/>
            <person name="Ford M.E."/>
            <person name="Houtz J.M."/>
            <person name="Karthikeyan T."/>
            <person name="Wadsworth C."/>
            <person name="Lewis J.A."/>
            <person name="Jacobs-Sera D."/>
            <person name="Falbo J."/>
            <person name="Gross J."/>
            <person name="Pannunzio N.R."/>
            <person name="Brucker W."/>
            <person name="Kumar V."/>
            <person name="Kandasamy J."/>
            <person name="Keenan L."/>
            <person name="Bardarov S."/>
            <person name="Kriakov J."/>
            <person name="Lawrence J.G."/>
            <person name="Jacobs W.R. Jr."/>
            <person name="Hendrix R.W."/>
            <person name="Hatfull G.F."/>
        </authorList>
    </citation>
    <scope>NUCLEOTIDE SEQUENCE</scope>
</reference>
<accession>Q856D7</accession>
<proteinExistence type="predicted"/>
<gene>
    <name evidence="1" type="primary">35</name>
    <name evidence="1" type="ORF">PBI_BARNYARD_35</name>
</gene>
<evidence type="ECO:0000313" key="1">
    <source>
        <dbReference type="EMBL" id="AAN02089.1"/>
    </source>
</evidence>
<name>Q856D7_9CAUD</name>
<evidence type="ECO:0000313" key="2">
    <source>
        <dbReference type="Proteomes" id="UP000000731"/>
    </source>
</evidence>
<dbReference type="Proteomes" id="UP000000731">
    <property type="component" value="Segment"/>
</dbReference>
<sequence length="547" mass="61586">MITDRLRWTVIQANTNEILTRDLNVVEPEVMVGLSEPSHMAFKLPRIEQYRSSAGIEWKTNGQLVVCEIEIDGERRVFGAGITGPPKIDPASGTMLIELTGPMGYPKGEPWLENFNPIAVDPAEVFQRVWSYLQSFSNANLGIEVTPASTGTQMLPGYGYDGSILSLDFFAMFIRAVDLPDAGDVLMGLARDIPLDMFEEFWWNEDRTELHRQIRIAYPYGGLQQDHLAFRSGENLIEAELAEEADIEPVSDIVIRSWLPGKMMSARLGNADPTRYRKTAIEEDARIDSTERAAAWAKRKLQRRNIPISFSKIRVIPDHPHAPFGSYAVGDSIFVEYYDYPWKGDIQQWHRITSIAYNQDEGIVEIGVKVEGAFNYDPIEYNPDWEEEPHTDPNRLYNGYFETSLSGWRSNGGQWFRVGNVTYDTVQNANAGSVRVDLDDNGARLRSSRAFVTAGENLKLMAAVRWQEVESTTGAFRLLAHTSFNGTPVSTFTVDEYVNPTGTHAFELLTANWTVPEGVNEVAFEFIATPEVQGGMSWWTYARVIPA</sequence>
<keyword evidence="2" id="KW-1185">Reference proteome</keyword>